<evidence type="ECO:0000313" key="3">
    <source>
        <dbReference type="Proteomes" id="UP001278571"/>
    </source>
</evidence>
<proteinExistence type="predicted"/>
<organism evidence="2 3">
    <name type="scientific">Streptomyces roseolus</name>
    <dbReference type="NCBI Taxonomy" id="67358"/>
    <lineage>
        <taxon>Bacteria</taxon>
        <taxon>Bacillati</taxon>
        <taxon>Actinomycetota</taxon>
        <taxon>Actinomycetes</taxon>
        <taxon>Kitasatosporales</taxon>
        <taxon>Streptomycetaceae</taxon>
        <taxon>Streptomyces</taxon>
    </lineage>
</organism>
<sequence>MLVAPAYATPGGGIVAADAAGTDADLIHYPEDGELLGAGVTGFLTRSVDGQSVFRRYADGSGQAYDYGAELSSTRTSDFVVVWEPETVTQHDLSTNSTLEVAIGDAAGDPRFAGAAGDAVFTALTTEAGTVLRRHTPPRTPTVSPSPDFPQARPPSRSCRARPTTASSPSSRAARTADRLQPQHQGRR</sequence>
<keyword evidence="3" id="KW-1185">Reference proteome</keyword>
<gene>
    <name evidence="2" type="ORF">R2363_02140</name>
</gene>
<dbReference type="EMBL" id="JAWJZF010000164">
    <property type="protein sequence ID" value="MDX2290980.1"/>
    <property type="molecule type" value="Genomic_DNA"/>
</dbReference>
<name>A0ABU4K0H9_9ACTN</name>
<protein>
    <submittedName>
        <fullName evidence="2">Uncharacterized protein</fullName>
    </submittedName>
</protein>
<reference evidence="2 3" key="1">
    <citation type="submission" date="2023-10" db="EMBL/GenBank/DDBJ databases">
        <authorList>
            <person name="Wang X.X."/>
        </authorList>
    </citation>
    <scope>NUCLEOTIDE SEQUENCE [LARGE SCALE GENOMIC DNA]</scope>
    <source>
        <strain evidence="2 3">NBRC 12816</strain>
    </source>
</reference>
<dbReference type="Proteomes" id="UP001278571">
    <property type="component" value="Unassembled WGS sequence"/>
</dbReference>
<comment type="caution">
    <text evidence="2">The sequence shown here is derived from an EMBL/GenBank/DDBJ whole genome shotgun (WGS) entry which is preliminary data.</text>
</comment>
<evidence type="ECO:0000313" key="2">
    <source>
        <dbReference type="EMBL" id="MDX2290980.1"/>
    </source>
</evidence>
<feature type="compositionally biased region" description="Low complexity" evidence="1">
    <location>
        <begin position="150"/>
        <end position="174"/>
    </location>
</feature>
<dbReference type="RefSeq" id="WP_319007570.1">
    <property type="nucleotide sequence ID" value="NZ_JAWJZF010000164.1"/>
</dbReference>
<feature type="region of interest" description="Disordered" evidence="1">
    <location>
        <begin position="130"/>
        <end position="188"/>
    </location>
</feature>
<evidence type="ECO:0000256" key="1">
    <source>
        <dbReference type="SAM" id="MobiDB-lite"/>
    </source>
</evidence>
<accession>A0ABU4K0H9</accession>